<reference evidence="3 4" key="1">
    <citation type="submission" date="2024-11" db="EMBL/GenBank/DDBJ databases">
        <title>Adaptive evolution of stress response genes in parasites aligns with host niche diversity.</title>
        <authorList>
            <person name="Hahn C."/>
            <person name="Resl P."/>
        </authorList>
    </citation>
    <scope>NUCLEOTIDE SEQUENCE [LARGE SCALE GENOMIC DNA]</scope>
    <source>
        <strain evidence="3">EGGRZ-B1_66</strain>
        <tissue evidence="3">Body</tissue>
    </source>
</reference>
<dbReference type="Proteomes" id="UP001626550">
    <property type="component" value="Unassembled WGS sequence"/>
</dbReference>
<evidence type="ECO:0000256" key="2">
    <source>
        <dbReference type="SAM" id="SignalP"/>
    </source>
</evidence>
<comment type="caution">
    <text evidence="3">The sequence shown here is derived from an EMBL/GenBank/DDBJ whole genome shotgun (WGS) entry which is preliminary data.</text>
</comment>
<dbReference type="AlphaFoldDB" id="A0ABD2QL69"/>
<feature type="region of interest" description="Disordered" evidence="1">
    <location>
        <begin position="31"/>
        <end position="86"/>
    </location>
</feature>
<dbReference type="EMBL" id="JBJKFK010000075">
    <property type="protein sequence ID" value="KAL3320112.1"/>
    <property type="molecule type" value="Genomic_DNA"/>
</dbReference>
<proteinExistence type="predicted"/>
<accession>A0ABD2QL69</accession>
<gene>
    <name evidence="3" type="ORF">Ciccas_001203</name>
</gene>
<feature type="compositionally biased region" description="Polar residues" evidence="1">
    <location>
        <begin position="31"/>
        <end position="42"/>
    </location>
</feature>
<feature type="signal peptide" evidence="2">
    <location>
        <begin position="1"/>
        <end position="18"/>
    </location>
</feature>
<feature type="chain" id="PRO_5044876691" evidence="2">
    <location>
        <begin position="19"/>
        <end position="146"/>
    </location>
</feature>
<evidence type="ECO:0000313" key="3">
    <source>
        <dbReference type="EMBL" id="KAL3320112.1"/>
    </source>
</evidence>
<keyword evidence="2" id="KW-0732">Signal</keyword>
<name>A0ABD2QL69_9PLAT</name>
<organism evidence="3 4">
    <name type="scientific">Cichlidogyrus casuarinus</name>
    <dbReference type="NCBI Taxonomy" id="1844966"/>
    <lineage>
        <taxon>Eukaryota</taxon>
        <taxon>Metazoa</taxon>
        <taxon>Spiralia</taxon>
        <taxon>Lophotrochozoa</taxon>
        <taxon>Platyhelminthes</taxon>
        <taxon>Monogenea</taxon>
        <taxon>Monopisthocotylea</taxon>
        <taxon>Dactylogyridea</taxon>
        <taxon>Ancyrocephalidae</taxon>
        <taxon>Cichlidogyrus</taxon>
    </lineage>
</organism>
<evidence type="ECO:0000256" key="1">
    <source>
        <dbReference type="SAM" id="MobiDB-lite"/>
    </source>
</evidence>
<feature type="compositionally biased region" description="Pro residues" evidence="1">
    <location>
        <begin position="65"/>
        <end position="74"/>
    </location>
</feature>
<evidence type="ECO:0000313" key="4">
    <source>
        <dbReference type="Proteomes" id="UP001626550"/>
    </source>
</evidence>
<sequence>MLVRVILLVLALVAVLEAAFRASNIRRLQNSCASDTDSTSRCVESRAQGTDEPIVQTPASMTFSLPPPPPPPAPSAYHHYNPHEQGTPQEAFTMLTRMVSQTMRGYNSGSHTGPDWPMSGNAVWTLSVPFLVFHNLPHLFSSKIAP</sequence>
<protein>
    <submittedName>
        <fullName evidence="3">Uncharacterized protein</fullName>
    </submittedName>
</protein>
<keyword evidence="4" id="KW-1185">Reference proteome</keyword>